<proteinExistence type="predicted"/>
<dbReference type="Pfam" id="PF09361">
    <property type="entry name" value="Phasin_2"/>
    <property type="match status" value="1"/>
</dbReference>
<dbReference type="AlphaFoldDB" id="A0A6P0CI45"/>
<organism evidence="2 3">
    <name type="scientific">Sulfitobacter sediminilitoris</name>
    <dbReference type="NCBI Taxonomy" id="2698830"/>
    <lineage>
        <taxon>Bacteria</taxon>
        <taxon>Pseudomonadati</taxon>
        <taxon>Pseudomonadota</taxon>
        <taxon>Alphaproteobacteria</taxon>
        <taxon>Rhodobacterales</taxon>
        <taxon>Roseobacteraceae</taxon>
        <taxon>Sulfitobacter</taxon>
    </lineage>
</organism>
<evidence type="ECO:0000313" key="2">
    <source>
        <dbReference type="EMBL" id="NEK24766.1"/>
    </source>
</evidence>
<dbReference type="EMBL" id="JAABNT010000021">
    <property type="protein sequence ID" value="NEK24766.1"/>
    <property type="molecule type" value="Genomic_DNA"/>
</dbReference>
<feature type="domain" description="Phasin" evidence="1">
    <location>
        <begin position="20"/>
        <end position="105"/>
    </location>
</feature>
<name>A0A6P0CI45_9RHOB</name>
<protein>
    <submittedName>
        <fullName evidence="2">Phasin family protein</fullName>
    </submittedName>
</protein>
<reference evidence="2 3" key="1">
    <citation type="submission" date="2020-01" db="EMBL/GenBank/DDBJ databases">
        <title>Sulfitobacter sediminilitoris sp. nov., isolated from a tidal flat.</title>
        <authorList>
            <person name="Park S."/>
            <person name="Yoon J.-H."/>
        </authorList>
    </citation>
    <scope>NUCLEOTIDE SEQUENCE [LARGE SCALE GENOMIC DNA]</scope>
    <source>
        <strain evidence="2 3">JBTF-M27</strain>
    </source>
</reference>
<dbReference type="Proteomes" id="UP000468591">
    <property type="component" value="Unassembled WGS sequence"/>
</dbReference>
<comment type="caution">
    <text evidence="2">The sequence shown here is derived from an EMBL/GenBank/DDBJ whole genome shotgun (WGS) entry which is preliminary data.</text>
</comment>
<evidence type="ECO:0000313" key="3">
    <source>
        <dbReference type="Proteomes" id="UP000468591"/>
    </source>
</evidence>
<dbReference type="InterPro" id="IPR018968">
    <property type="entry name" value="Phasin"/>
</dbReference>
<sequence>MSKKTETETQSPTEAPMAAVTQLQEAGFANMMGMGTAWVEAIGEMSAEMVSFVADRIKEDVKTQHEILNCKNVAELQHVQAQFFQKAIDQYQAETGKLVEMTNKAFTPKSDDNS</sequence>
<evidence type="ECO:0000259" key="1">
    <source>
        <dbReference type="Pfam" id="PF09361"/>
    </source>
</evidence>
<dbReference type="RefSeq" id="WP_164355695.1">
    <property type="nucleotide sequence ID" value="NZ_JAABNT010000021.1"/>
</dbReference>
<gene>
    <name evidence="2" type="ORF">GV827_20545</name>
</gene>
<keyword evidence="3" id="KW-1185">Reference proteome</keyword>
<accession>A0A6P0CI45</accession>